<comment type="caution">
    <text evidence="1">The sequence shown here is derived from an EMBL/GenBank/DDBJ whole genome shotgun (WGS) entry which is preliminary data.</text>
</comment>
<evidence type="ECO:0000313" key="1">
    <source>
        <dbReference type="EMBL" id="CAH3151499.1"/>
    </source>
</evidence>
<sequence>MLLHYVGEETCDVFETLTVPEPSEGSDEYKTAVKALALHFEPQKCVDYHVYAFRQETQKSGENIIEFYTRLQRLARK</sequence>
<protein>
    <submittedName>
        <fullName evidence="1">Uncharacterized protein</fullName>
    </submittedName>
</protein>
<name>A0ABN8PVV4_9CNID</name>
<evidence type="ECO:0000313" key="2">
    <source>
        <dbReference type="Proteomes" id="UP001159427"/>
    </source>
</evidence>
<organism evidence="1 2">
    <name type="scientific">Porites evermanni</name>
    <dbReference type="NCBI Taxonomy" id="104178"/>
    <lineage>
        <taxon>Eukaryota</taxon>
        <taxon>Metazoa</taxon>
        <taxon>Cnidaria</taxon>
        <taxon>Anthozoa</taxon>
        <taxon>Hexacorallia</taxon>
        <taxon>Scleractinia</taxon>
        <taxon>Fungiina</taxon>
        <taxon>Poritidae</taxon>
        <taxon>Porites</taxon>
    </lineage>
</organism>
<proteinExistence type="predicted"/>
<gene>
    <name evidence="1" type="ORF">PEVE_00000445</name>
</gene>
<dbReference type="Proteomes" id="UP001159427">
    <property type="component" value="Unassembled WGS sequence"/>
</dbReference>
<accession>A0ABN8PVV4</accession>
<reference evidence="1 2" key="1">
    <citation type="submission" date="2022-05" db="EMBL/GenBank/DDBJ databases">
        <authorList>
            <consortium name="Genoscope - CEA"/>
            <person name="William W."/>
        </authorList>
    </citation>
    <scope>NUCLEOTIDE SEQUENCE [LARGE SCALE GENOMIC DNA]</scope>
</reference>
<keyword evidence="2" id="KW-1185">Reference proteome</keyword>
<dbReference type="EMBL" id="CALNXI010001013">
    <property type="protein sequence ID" value="CAH3151499.1"/>
    <property type="molecule type" value="Genomic_DNA"/>
</dbReference>